<dbReference type="FunFam" id="1.20.1560.10:FF:000066">
    <property type="entry name" value="ABC multidrug transporter (Eurofung)"/>
    <property type="match status" value="1"/>
</dbReference>
<dbReference type="GO" id="GO:0005886">
    <property type="term" value="C:plasma membrane"/>
    <property type="evidence" value="ECO:0007669"/>
    <property type="project" value="UniProtKB-SubCell"/>
</dbReference>
<evidence type="ECO:0000256" key="3">
    <source>
        <dbReference type="ARBA" id="ARBA00022448"/>
    </source>
</evidence>
<dbReference type="CDD" id="cd18580">
    <property type="entry name" value="ABC_6TM_ABCC_D2"/>
    <property type="match status" value="1"/>
</dbReference>
<organism evidence="14 15">
    <name type="scientific">Aspergillus wentii DTO 134E9</name>
    <dbReference type="NCBI Taxonomy" id="1073089"/>
    <lineage>
        <taxon>Eukaryota</taxon>
        <taxon>Fungi</taxon>
        <taxon>Dikarya</taxon>
        <taxon>Ascomycota</taxon>
        <taxon>Pezizomycotina</taxon>
        <taxon>Eurotiomycetes</taxon>
        <taxon>Eurotiomycetidae</taxon>
        <taxon>Eurotiales</taxon>
        <taxon>Aspergillaceae</taxon>
        <taxon>Aspergillus</taxon>
        <taxon>Aspergillus subgen. Cremei</taxon>
    </lineage>
</organism>
<dbReference type="InterPro" id="IPR044726">
    <property type="entry name" value="ABCC_6TM_D2"/>
</dbReference>
<evidence type="ECO:0000256" key="6">
    <source>
        <dbReference type="ARBA" id="ARBA00022741"/>
    </source>
</evidence>
<dbReference type="GeneID" id="63753047"/>
<dbReference type="VEuPathDB" id="FungiDB:ASPWEDRAFT_49006"/>
<evidence type="ECO:0000313" key="14">
    <source>
        <dbReference type="EMBL" id="OJJ38889.1"/>
    </source>
</evidence>
<feature type="transmembrane region" description="Helical" evidence="11">
    <location>
        <begin position="100"/>
        <end position="117"/>
    </location>
</feature>
<feature type="transmembrane region" description="Helical" evidence="11">
    <location>
        <begin position="160"/>
        <end position="178"/>
    </location>
</feature>
<feature type="transmembrane region" description="Helical" evidence="11">
    <location>
        <begin position="914"/>
        <end position="936"/>
    </location>
</feature>
<feature type="transmembrane region" description="Helical" evidence="11">
    <location>
        <begin position="491"/>
        <end position="516"/>
    </location>
</feature>
<keyword evidence="15" id="KW-1185">Reference proteome</keyword>
<keyword evidence="9 11" id="KW-0472">Membrane</keyword>
<dbReference type="GO" id="GO:0016887">
    <property type="term" value="F:ATP hydrolysis activity"/>
    <property type="evidence" value="ECO:0007669"/>
    <property type="project" value="InterPro"/>
</dbReference>
<feature type="domain" description="ABC transporter" evidence="12">
    <location>
        <begin position="633"/>
        <end position="860"/>
    </location>
</feature>
<evidence type="ECO:0000259" key="13">
    <source>
        <dbReference type="PROSITE" id="PS50929"/>
    </source>
</evidence>
<evidence type="ECO:0000256" key="11">
    <source>
        <dbReference type="SAM" id="Phobius"/>
    </source>
</evidence>
<feature type="transmembrane region" description="Helical" evidence="11">
    <location>
        <begin position="310"/>
        <end position="332"/>
    </location>
</feature>
<feature type="transmembrane region" description="Helical" evidence="11">
    <location>
        <begin position="956"/>
        <end position="978"/>
    </location>
</feature>
<evidence type="ECO:0000256" key="5">
    <source>
        <dbReference type="ARBA" id="ARBA00022692"/>
    </source>
</evidence>
<evidence type="ECO:0000256" key="8">
    <source>
        <dbReference type="ARBA" id="ARBA00022989"/>
    </source>
</evidence>
<dbReference type="PANTHER" id="PTHR24223">
    <property type="entry name" value="ATP-BINDING CASSETTE SUB-FAMILY C"/>
    <property type="match status" value="1"/>
</dbReference>
<name>A0A1L9RVD8_ASPWE</name>
<dbReference type="InterPro" id="IPR011527">
    <property type="entry name" value="ABC1_TM_dom"/>
</dbReference>
<dbReference type="FunFam" id="3.40.50.300:FF:001854">
    <property type="entry name" value="ABC multidrug transporter (Eurofung)"/>
    <property type="match status" value="1"/>
</dbReference>
<dbReference type="InterPro" id="IPR056227">
    <property type="entry name" value="TMD0_ABC"/>
</dbReference>
<dbReference type="Proteomes" id="UP000184383">
    <property type="component" value="Unassembled WGS sequence"/>
</dbReference>
<dbReference type="PANTHER" id="PTHR24223:SF269">
    <property type="entry name" value="ABC MULTIDRUG TRANSPORTER (EUROFUNG)-RELATED"/>
    <property type="match status" value="1"/>
</dbReference>
<dbReference type="InterPro" id="IPR027417">
    <property type="entry name" value="P-loop_NTPase"/>
</dbReference>
<evidence type="ECO:0008006" key="16">
    <source>
        <dbReference type="Google" id="ProtNLM"/>
    </source>
</evidence>
<evidence type="ECO:0000256" key="1">
    <source>
        <dbReference type="ARBA" id="ARBA00004651"/>
    </source>
</evidence>
<dbReference type="SUPFAM" id="SSF52540">
    <property type="entry name" value="P-loop containing nucleoside triphosphate hydrolases"/>
    <property type="match status" value="2"/>
</dbReference>
<reference evidence="15" key="1">
    <citation type="journal article" date="2017" name="Genome Biol.">
        <title>Comparative genomics reveals high biological diversity and specific adaptations in the industrially and medically important fungal genus Aspergillus.</title>
        <authorList>
            <person name="de Vries R.P."/>
            <person name="Riley R."/>
            <person name="Wiebenga A."/>
            <person name="Aguilar-Osorio G."/>
            <person name="Amillis S."/>
            <person name="Uchima C.A."/>
            <person name="Anderluh G."/>
            <person name="Asadollahi M."/>
            <person name="Askin M."/>
            <person name="Barry K."/>
            <person name="Battaglia E."/>
            <person name="Bayram O."/>
            <person name="Benocci T."/>
            <person name="Braus-Stromeyer S.A."/>
            <person name="Caldana C."/>
            <person name="Canovas D."/>
            <person name="Cerqueira G.C."/>
            <person name="Chen F."/>
            <person name="Chen W."/>
            <person name="Choi C."/>
            <person name="Clum A."/>
            <person name="Dos Santos R.A."/>
            <person name="Damasio A.R."/>
            <person name="Diallinas G."/>
            <person name="Emri T."/>
            <person name="Fekete E."/>
            <person name="Flipphi M."/>
            <person name="Freyberg S."/>
            <person name="Gallo A."/>
            <person name="Gournas C."/>
            <person name="Habgood R."/>
            <person name="Hainaut M."/>
            <person name="Harispe M.L."/>
            <person name="Henrissat B."/>
            <person name="Hilden K.S."/>
            <person name="Hope R."/>
            <person name="Hossain A."/>
            <person name="Karabika E."/>
            <person name="Karaffa L."/>
            <person name="Karanyi Z."/>
            <person name="Krasevec N."/>
            <person name="Kuo A."/>
            <person name="Kusch H."/>
            <person name="LaButti K."/>
            <person name="Lagendijk E.L."/>
            <person name="Lapidus A."/>
            <person name="Levasseur A."/>
            <person name="Lindquist E."/>
            <person name="Lipzen A."/>
            <person name="Logrieco A.F."/>
            <person name="MacCabe A."/>
            <person name="Maekelae M.R."/>
            <person name="Malavazi I."/>
            <person name="Melin P."/>
            <person name="Meyer V."/>
            <person name="Mielnichuk N."/>
            <person name="Miskei M."/>
            <person name="Molnar A.P."/>
            <person name="Mule G."/>
            <person name="Ngan C.Y."/>
            <person name="Orejas M."/>
            <person name="Orosz E."/>
            <person name="Ouedraogo J.P."/>
            <person name="Overkamp K.M."/>
            <person name="Park H.-S."/>
            <person name="Perrone G."/>
            <person name="Piumi F."/>
            <person name="Punt P.J."/>
            <person name="Ram A.F."/>
            <person name="Ramon A."/>
            <person name="Rauscher S."/>
            <person name="Record E."/>
            <person name="Riano-Pachon D.M."/>
            <person name="Robert V."/>
            <person name="Roehrig J."/>
            <person name="Ruller R."/>
            <person name="Salamov A."/>
            <person name="Salih N.S."/>
            <person name="Samson R.A."/>
            <person name="Sandor E."/>
            <person name="Sanguinetti M."/>
            <person name="Schuetze T."/>
            <person name="Sepcic K."/>
            <person name="Shelest E."/>
            <person name="Sherlock G."/>
            <person name="Sophianopoulou V."/>
            <person name="Squina F.M."/>
            <person name="Sun H."/>
            <person name="Susca A."/>
            <person name="Todd R.B."/>
            <person name="Tsang A."/>
            <person name="Unkles S.E."/>
            <person name="van de Wiele N."/>
            <person name="van Rossen-Uffink D."/>
            <person name="Oliveira J.V."/>
            <person name="Vesth T.C."/>
            <person name="Visser J."/>
            <person name="Yu J.-H."/>
            <person name="Zhou M."/>
            <person name="Andersen M.R."/>
            <person name="Archer D.B."/>
            <person name="Baker S.E."/>
            <person name="Benoit I."/>
            <person name="Brakhage A.A."/>
            <person name="Braus G.H."/>
            <person name="Fischer R."/>
            <person name="Frisvad J.C."/>
            <person name="Goldman G.H."/>
            <person name="Houbraken J."/>
            <person name="Oakley B."/>
            <person name="Pocsi I."/>
            <person name="Scazzocchio C."/>
            <person name="Seiboth B."/>
            <person name="vanKuyk P.A."/>
            <person name="Wortman J."/>
            <person name="Dyer P.S."/>
            <person name="Grigoriev I.V."/>
        </authorList>
    </citation>
    <scope>NUCLEOTIDE SEQUENCE [LARGE SCALE GENOMIC DNA]</scope>
    <source>
        <strain evidence="15">DTO 134E9</strain>
    </source>
</reference>
<keyword evidence="10" id="KW-0325">Glycoprotein</keyword>
<feature type="transmembrane region" description="Helical" evidence="11">
    <location>
        <begin position="1142"/>
        <end position="1165"/>
    </location>
</feature>
<evidence type="ECO:0000259" key="12">
    <source>
        <dbReference type="PROSITE" id="PS50893"/>
    </source>
</evidence>
<keyword evidence="4" id="KW-1003">Cell membrane</keyword>
<dbReference type="EMBL" id="KV878210">
    <property type="protein sequence ID" value="OJJ38889.1"/>
    <property type="molecule type" value="Genomic_DNA"/>
</dbReference>
<feature type="transmembrane region" description="Helical" evidence="11">
    <location>
        <begin position="63"/>
        <end position="88"/>
    </location>
</feature>
<protein>
    <recommendedName>
        <fullName evidence="16">ABC transporter</fullName>
    </recommendedName>
</protein>
<keyword evidence="8 11" id="KW-1133">Transmembrane helix</keyword>
<dbReference type="STRING" id="1073089.A0A1L9RVD8"/>
<feature type="transmembrane region" description="Helical" evidence="11">
    <location>
        <begin position="33"/>
        <end position="51"/>
    </location>
</feature>
<dbReference type="FunFam" id="1.20.1560.10:FF:000055">
    <property type="entry name" value="ABC multidrug transporter (Eurofung)"/>
    <property type="match status" value="1"/>
</dbReference>
<comment type="similarity">
    <text evidence="2">Belongs to the ABC transporter superfamily. ABCC family. Conjugate transporter (TC 3.A.1.208) subfamily.</text>
</comment>
<dbReference type="OrthoDB" id="6500128at2759"/>
<evidence type="ECO:0000313" key="15">
    <source>
        <dbReference type="Proteomes" id="UP000184383"/>
    </source>
</evidence>
<keyword evidence="3" id="KW-0813">Transport</keyword>
<keyword evidence="7" id="KW-0067">ATP-binding</keyword>
<dbReference type="InterPro" id="IPR017871">
    <property type="entry name" value="ABC_transporter-like_CS"/>
</dbReference>
<dbReference type="InterPro" id="IPR044746">
    <property type="entry name" value="ABCC_6TM_D1"/>
</dbReference>
<evidence type="ECO:0000256" key="2">
    <source>
        <dbReference type="ARBA" id="ARBA00009726"/>
    </source>
</evidence>
<evidence type="ECO:0000256" key="9">
    <source>
        <dbReference type="ARBA" id="ARBA00023136"/>
    </source>
</evidence>
<dbReference type="Gene3D" id="1.20.1560.10">
    <property type="entry name" value="ABC transporter type 1, transmembrane domain"/>
    <property type="match status" value="2"/>
</dbReference>
<feature type="transmembrane region" description="Helical" evidence="11">
    <location>
        <begin position="1031"/>
        <end position="1052"/>
    </location>
</feature>
<dbReference type="Pfam" id="PF00664">
    <property type="entry name" value="ABC_membrane"/>
    <property type="match status" value="2"/>
</dbReference>
<keyword evidence="5 11" id="KW-0812">Transmembrane</keyword>
<dbReference type="InterPro" id="IPR036640">
    <property type="entry name" value="ABC1_TM_sf"/>
</dbReference>
<feature type="transmembrane region" description="Helical" evidence="11">
    <location>
        <begin position="536"/>
        <end position="556"/>
    </location>
</feature>
<dbReference type="FunFam" id="3.40.50.300:FF:000838">
    <property type="entry name" value="ABC multidrug transporter (Eurofung)"/>
    <property type="match status" value="1"/>
</dbReference>
<feature type="transmembrane region" description="Helical" evidence="11">
    <location>
        <begin position="1058"/>
        <end position="1078"/>
    </location>
</feature>
<dbReference type="CDD" id="cd18579">
    <property type="entry name" value="ABC_6TM_ABCC_D1"/>
    <property type="match status" value="1"/>
</dbReference>
<dbReference type="InterPro" id="IPR003439">
    <property type="entry name" value="ABC_transporter-like_ATP-bd"/>
</dbReference>
<dbReference type="Gene3D" id="3.40.50.300">
    <property type="entry name" value="P-loop containing nucleotide triphosphate hydrolases"/>
    <property type="match status" value="2"/>
</dbReference>
<feature type="transmembrane region" description="Helical" evidence="11">
    <location>
        <begin position="129"/>
        <end position="148"/>
    </location>
</feature>
<feature type="transmembrane region" description="Helical" evidence="11">
    <location>
        <begin position="407"/>
        <end position="432"/>
    </location>
</feature>
<dbReference type="InterPro" id="IPR050173">
    <property type="entry name" value="ABC_transporter_C-like"/>
</dbReference>
<accession>A0A1L9RVD8</accession>
<evidence type="ECO:0000256" key="10">
    <source>
        <dbReference type="ARBA" id="ARBA00023180"/>
    </source>
</evidence>
<dbReference type="CDD" id="cd03250">
    <property type="entry name" value="ABCC_MRP_domain1"/>
    <property type="match status" value="1"/>
</dbReference>
<feature type="domain" description="ABC transporter" evidence="12">
    <location>
        <begin position="1237"/>
        <end position="1468"/>
    </location>
</feature>
<dbReference type="PROSITE" id="PS50893">
    <property type="entry name" value="ABC_TRANSPORTER_2"/>
    <property type="match status" value="2"/>
</dbReference>
<evidence type="ECO:0000256" key="7">
    <source>
        <dbReference type="ARBA" id="ARBA00022840"/>
    </source>
</evidence>
<feature type="domain" description="ABC transmembrane type-1" evidence="13">
    <location>
        <begin position="279"/>
        <end position="557"/>
    </location>
</feature>
<dbReference type="PROSITE" id="PS00211">
    <property type="entry name" value="ABC_TRANSPORTER_1"/>
    <property type="match status" value="2"/>
</dbReference>
<dbReference type="SMART" id="SM00382">
    <property type="entry name" value="AAA"/>
    <property type="match status" value="2"/>
</dbReference>
<dbReference type="CDD" id="cd03244">
    <property type="entry name" value="ABCC_MRP_domain2"/>
    <property type="match status" value="1"/>
</dbReference>
<dbReference type="RefSeq" id="XP_040692565.1">
    <property type="nucleotide sequence ID" value="XM_040837199.1"/>
</dbReference>
<keyword evidence="6" id="KW-0547">Nucleotide-binding</keyword>
<dbReference type="SUPFAM" id="SSF90123">
    <property type="entry name" value="ABC transporter transmembrane region"/>
    <property type="match status" value="2"/>
</dbReference>
<dbReference type="GO" id="GO:0140359">
    <property type="term" value="F:ABC-type transporter activity"/>
    <property type="evidence" value="ECO:0007669"/>
    <property type="project" value="InterPro"/>
</dbReference>
<feature type="domain" description="ABC transmembrane type-1" evidence="13">
    <location>
        <begin position="920"/>
        <end position="1200"/>
    </location>
</feature>
<dbReference type="PROSITE" id="PS50929">
    <property type="entry name" value="ABC_TM1F"/>
    <property type="match status" value="2"/>
</dbReference>
<dbReference type="GO" id="GO:0005524">
    <property type="term" value="F:ATP binding"/>
    <property type="evidence" value="ECO:0007669"/>
    <property type="project" value="UniProtKB-KW"/>
</dbReference>
<gene>
    <name evidence="14" type="ORF">ASPWEDRAFT_49006</name>
</gene>
<dbReference type="InterPro" id="IPR003593">
    <property type="entry name" value="AAA+_ATPase"/>
</dbReference>
<comment type="subcellular location">
    <subcellularLocation>
        <location evidence="1">Cell membrane</location>
        <topology evidence="1">Multi-pass membrane protein</topology>
    </subcellularLocation>
</comment>
<proteinExistence type="inferred from homology"/>
<dbReference type="Pfam" id="PF24357">
    <property type="entry name" value="TMD0_ABC"/>
    <property type="match status" value="1"/>
</dbReference>
<evidence type="ECO:0000256" key="4">
    <source>
        <dbReference type="ARBA" id="ARBA00022475"/>
    </source>
</evidence>
<sequence length="1476" mass="162617">MSSPSCLQLDNTFRAYALSCRGGFDFTLLFEETILGILPIGLILAVAPFRISHLWQRQNKVDLSILFWIKTVSWIALGIIQIVLTALWALPSANRTKTSIAANAIFAVGAWVLCLLSCAEHVRSVKPSVFLNVYLFPSLLFDIARVRTLWLRDNGDDSRTIAILTSVALAWKAVLLVLETAEKRSILKPEYKGYPPEATGSIFNKVFFIWLIPLFKNGFSRILAVNDLFALEKQLSSQPLQDKLEPLWNEGEGENRESLLFVTFRAFKWEILSAVPPRLCLAALNICQPLLLQRSLSYSSEVVNGQTMSIGYGLIGAYILVYVGMGIMMGQYQHMTYRSITMVRGALVAMLYKKAGTLSVKEADPAAALTLMSADIERITNGWQTMHDLWGNALEIGVAIFLLERQLGVACVVPVAVSVVALLGSMIGMVFVMNRQALWLQAIEKRISATTSMLGSLKGIKMLGLQSTLMKCVHGLRLSELDISRKFRRLLVWNMGFAWLTRIFAPICAFGAFVGIKNNQGNVAAFDTSVAYTSLSLFALLSDPLLTLVMALMQFAGSAGSFARIQEFLEKKSHTDYRHKVGENSKEGLEDTKSLTLVAESVAADSDIAPSDSVSTQSLKLKRPGSSVNVDAIAVRNGTFSWDVEKEPTLSDLTLAIPKGNFTMLIGPSGCGKSTLIKSLLGEVQCVNGNVELLSKSIAYCEQTPWHMNGSIQDSIIAMSDLDERWYSTVLHACALQKDFEQLPRGDQTTIGSKGMALSGGQSQRIALARAVYARKEILLLDDGLSGLDAATENHIFHNVFGEHGLLREIGTTVVFASSSVKRLPYSDQVIVLSQDGHVLEQGSFKALNATGGYVSSFALGPAEWNYDYKAAIAASSDAFRAPISSPHKAEDIGAEEHGNGGDLSIYLYYIRSIGWLPSIFFTVMIAAFVFCLSFPSIWVKWWAASNEEDPNGRTAYYVGIYAMICVVGMITLLLGTWEMIIDMVPKSGESFHRRLLTTVLNAPMLFLSSTDSGSLLNRFSQDLQLIDMELPVAAINTVATFFLCLAQMILIGVASKYAAISFPLVLFIIYSVQKIYLRTSRQLRFMDIEAKAPLFSHFTDCLNGLATLRAYGWQHAMEEKNRRLLDYSQRPFYLLYAIQRWLTLTLDMVVAGIAIVLIVLVVALRGTISTGYVGVALLNVIQFSQSIKLVVTFWTNLETHIGSIMRVKTFTEKVQSEDLPDENGSAPVGWPSKGDIKFESVSASYKPDEPVLSDVSLSIQAGEKIGICGRTGSGKTSMIMSLFRMVELTSGSITVDGMDISKLPRQQIRSCINGVSQDPLLIKGTVRMNADPTGCCFDRDILDALKSVHLLSTIEENEAGLDADIDDLHLSHGQKQLFCLARAILRPGRILVLDEATSNVDTKTDEIMQRVIREKFGNHTIIAIAHNLETIMDYDRIVVLDGGRLVESGSPYTLLTTDDSYFAKLYASAMKEESE</sequence>
<dbReference type="Pfam" id="PF00005">
    <property type="entry name" value="ABC_tran"/>
    <property type="match status" value="2"/>
</dbReference>